<dbReference type="RefSeq" id="WP_095847049.1">
    <property type="nucleotide sequence ID" value="NZ_CP014136.1"/>
</dbReference>
<protein>
    <recommendedName>
        <fullName evidence="1">Putative regulatory protein FmdB zinc ribbon domain-containing protein</fullName>
    </recommendedName>
</protein>
<organism evidence="2 3">
    <name type="scientific">Gibbsiella quercinecans</name>
    <dbReference type="NCBI Taxonomy" id="929813"/>
    <lineage>
        <taxon>Bacteria</taxon>
        <taxon>Pseudomonadati</taxon>
        <taxon>Pseudomonadota</taxon>
        <taxon>Gammaproteobacteria</taxon>
        <taxon>Enterobacterales</taxon>
        <taxon>Yersiniaceae</taxon>
        <taxon>Gibbsiella</taxon>
    </lineage>
</organism>
<dbReference type="AlphaFoldDB" id="A0A250B2Q1"/>
<reference evidence="2 3" key="1">
    <citation type="submission" date="2016-01" db="EMBL/GenBank/DDBJ databases">
        <authorList>
            <person name="Oliw E.H."/>
        </authorList>
    </citation>
    <scope>NUCLEOTIDE SEQUENCE [LARGE SCALE GENOMIC DNA]</scope>
    <source>
        <strain evidence="2 3">FRB97</strain>
    </source>
</reference>
<dbReference type="EMBL" id="CP014136">
    <property type="protein sequence ID" value="ATA20459.1"/>
    <property type="molecule type" value="Genomic_DNA"/>
</dbReference>
<evidence type="ECO:0000259" key="1">
    <source>
        <dbReference type="SMART" id="SM00834"/>
    </source>
</evidence>
<sequence length="81" mass="8994">MPFYEYACECCGLFECRRPVAERDAPLACPQCQRPAQRKANYQPVLLRRQTAPTPPPAINPHGAGCSCCAPAYRVNKTPSR</sequence>
<dbReference type="Proteomes" id="UP000217182">
    <property type="component" value="Chromosome"/>
</dbReference>
<accession>A0A250B2Q1</accession>
<dbReference type="NCBIfam" id="TIGR02605">
    <property type="entry name" value="CxxC_CxxC_SSSS"/>
    <property type="match status" value="1"/>
</dbReference>
<dbReference type="KEGG" id="gqu:AWC35_14535"/>
<dbReference type="SMART" id="SM00834">
    <property type="entry name" value="CxxC_CXXC_SSSS"/>
    <property type="match status" value="1"/>
</dbReference>
<name>A0A250B2Q1_9GAMM</name>
<dbReference type="OrthoDB" id="9813321at2"/>
<gene>
    <name evidence="2" type="ORF">AWC35_14535</name>
</gene>
<evidence type="ECO:0000313" key="3">
    <source>
        <dbReference type="Proteomes" id="UP000217182"/>
    </source>
</evidence>
<feature type="domain" description="Putative regulatory protein FmdB zinc ribbon" evidence="1">
    <location>
        <begin position="1"/>
        <end position="41"/>
    </location>
</feature>
<proteinExistence type="predicted"/>
<dbReference type="InterPro" id="IPR013429">
    <property type="entry name" value="Regulatory_FmdB_Zinc_ribbon"/>
</dbReference>
<keyword evidence="3" id="KW-1185">Reference proteome</keyword>
<evidence type="ECO:0000313" key="2">
    <source>
        <dbReference type="EMBL" id="ATA20459.1"/>
    </source>
</evidence>